<evidence type="ECO:0000313" key="3">
    <source>
        <dbReference type="Proteomes" id="UP000092993"/>
    </source>
</evidence>
<keyword evidence="3" id="KW-1185">Reference proteome</keyword>
<keyword evidence="1" id="KW-1133">Transmembrane helix</keyword>
<dbReference type="AlphaFoldDB" id="A0A1C7MRW3"/>
<reference evidence="2 3" key="1">
    <citation type="submission" date="2016-03" db="EMBL/GenBank/DDBJ databases">
        <title>Whole genome sequencing of Grifola frondosa 9006-11.</title>
        <authorList>
            <person name="Min B."/>
            <person name="Park H."/>
            <person name="Kim J.-G."/>
            <person name="Cho H."/>
            <person name="Oh Y.-L."/>
            <person name="Kong W.-S."/>
            <person name="Choi I.-G."/>
        </authorList>
    </citation>
    <scope>NUCLEOTIDE SEQUENCE [LARGE SCALE GENOMIC DNA]</scope>
    <source>
        <strain evidence="2 3">9006-11</strain>
    </source>
</reference>
<proteinExistence type="predicted"/>
<evidence type="ECO:0000313" key="2">
    <source>
        <dbReference type="EMBL" id="OBZ77684.1"/>
    </source>
</evidence>
<feature type="transmembrane region" description="Helical" evidence="1">
    <location>
        <begin position="72"/>
        <end position="93"/>
    </location>
</feature>
<name>A0A1C7MRW3_GRIFR</name>
<gene>
    <name evidence="2" type="ORF">A0H81_01698</name>
</gene>
<evidence type="ECO:0000256" key="1">
    <source>
        <dbReference type="SAM" id="Phobius"/>
    </source>
</evidence>
<sequence>MVKICQMASWQRSPIKHKNRLLSTLRLEIPRSIKFANDYLPRGWPVITSLPRSTAGYVVGGTFMHMSKGKRVVLAATSVISLVCFHLRILHYISHLPDARELPHIRAALARLPRHAAKALTESILDVHRSHKPRSHIWQLLMHEQVRR</sequence>
<accession>A0A1C7MRW3</accession>
<keyword evidence="1" id="KW-0472">Membrane</keyword>
<dbReference type="Proteomes" id="UP000092993">
    <property type="component" value="Unassembled WGS sequence"/>
</dbReference>
<protein>
    <submittedName>
        <fullName evidence="2">Uncharacterized protein</fullName>
    </submittedName>
</protein>
<keyword evidence="1" id="KW-0812">Transmembrane</keyword>
<organism evidence="2 3">
    <name type="scientific">Grifola frondosa</name>
    <name type="common">Maitake</name>
    <name type="synonym">Polyporus frondosus</name>
    <dbReference type="NCBI Taxonomy" id="5627"/>
    <lineage>
        <taxon>Eukaryota</taxon>
        <taxon>Fungi</taxon>
        <taxon>Dikarya</taxon>
        <taxon>Basidiomycota</taxon>
        <taxon>Agaricomycotina</taxon>
        <taxon>Agaricomycetes</taxon>
        <taxon>Polyporales</taxon>
        <taxon>Grifolaceae</taxon>
        <taxon>Grifola</taxon>
    </lineage>
</organism>
<dbReference type="EMBL" id="LUGG01000002">
    <property type="protein sequence ID" value="OBZ77684.1"/>
    <property type="molecule type" value="Genomic_DNA"/>
</dbReference>
<comment type="caution">
    <text evidence="2">The sequence shown here is derived from an EMBL/GenBank/DDBJ whole genome shotgun (WGS) entry which is preliminary data.</text>
</comment>